<reference evidence="5" key="3">
    <citation type="submission" date="2015-03" db="EMBL/GenBank/DDBJ databases">
        <authorList>
            <consortium name="Pathogen Informatics"/>
        </authorList>
    </citation>
    <scope>NUCLEOTIDE SEQUENCE [LARGE SCALE GENOMIC DNA]</scope>
    <source>
        <strain evidence="5">A125KOH2</strain>
    </source>
</reference>
<dbReference type="OrthoDB" id="8901110at2"/>
<dbReference type="EMBL" id="CQAZ01000028">
    <property type="protein sequence ID" value="CNI09516.1"/>
    <property type="molecule type" value="Genomic_DNA"/>
</dbReference>
<gene>
    <name evidence="2" type="ORF">ERS008529_03053</name>
    <name evidence="3" type="ORF">ERS137968_03103</name>
</gene>
<name>A0A0T9QFM4_9GAMM</name>
<proteinExistence type="predicted"/>
<evidence type="ECO:0000313" key="2">
    <source>
        <dbReference type="EMBL" id="CNI09516.1"/>
    </source>
</evidence>
<dbReference type="RefSeq" id="WP_049614003.1">
    <property type="nucleotide sequence ID" value="NZ_CAWMMU010000016.1"/>
</dbReference>
<dbReference type="Proteomes" id="UP000045840">
    <property type="component" value="Unassembled WGS sequence"/>
</dbReference>
<dbReference type="InterPro" id="IPR053167">
    <property type="entry name" value="Spore_coat_component"/>
</dbReference>
<dbReference type="AlphaFoldDB" id="A0A0T9QFM4"/>
<evidence type="ECO:0000313" key="4">
    <source>
        <dbReference type="Proteomes" id="UP000044625"/>
    </source>
</evidence>
<organism evidence="2 5">
    <name type="scientific">Yersinia pekkanenii</name>
    <dbReference type="NCBI Taxonomy" id="1288385"/>
    <lineage>
        <taxon>Bacteria</taxon>
        <taxon>Pseudomonadati</taxon>
        <taxon>Pseudomonadota</taxon>
        <taxon>Gammaproteobacteria</taxon>
        <taxon>Enterobacterales</taxon>
        <taxon>Yersiniaceae</taxon>
        <taxon>Yersinia</taxon>
    </lineage>
</organism>
<keyword evidence="4" id="KW-1185">Reference proteome</keyword>
<feature type="domain" description="Spore coat protein U/FanG" evidence="1">
    <location>
        <begin position="35"/>
        <end position="170"/>
    </location>
</feature>
<dbReference type="InterPro" id="IPR007893">
    <property type="entry name" value="Spore_coat_U/FanG"/>
</dbReference>
<dbReference type="PANTHER" id="PTHR37089:SF1">
    <property type="entry name" value="MEMBRANE PROTEIN"/>
    <property type="match status" value="1"/>
</dbReference>
<protein>
    <submittedName>
        <fullName evidence="2">Spore coat U domain-containing protein</fullName>
    </submittedName>
</protein>
<dbReference type="STRING" id="1288385.ERS137968_03103"/>
<evidence type="ECO:0000259" key="1">
    <source>
        <dbReference type="Pfam" id="PF05229"/>
    </source>
</evidence>
<feature type="domain" description="Spore coat protein U/FanG" evidence="1">
    <location>
        <begin position="195"/>
        <end position="313"/>
    </location>
</feature>
<reference evidence="2" key="1">
    <citation type="submission" date="2015-03" db="EMBL/GenBank/DDBJ databases">
        <authorList>
            <person name="Murphy D."/>
        </authorList>
    </citation>
    <scope>NUCLEOTIDE SEQUENCE [LARGE SCALE GENOMIC DNA]</scope>
    <source>
        <strain evidence="2">A125KOH2</strain>
    </source>
</reference>
<dbReference type="Proteomes" id="UP000044625">
    <property type="component" value="Unassembled WGS sequence"/>
</dbReference>
<accession>A0A0T9QFM4</accession>
<dbReference type="PANTHER" id="PTHR37089">
    <property type="entry name" value="PROTEIN U-RELATED"/>
    <property type="match status" value="1"/>
</dbReference>
<reference evidence="3 4" key="2">
    <citation type="submission" date="2015-03" db="EMBL/GenBank/DDBJ databases">
        <authorList>
            <consortium name="Pathogen Informatics"/>
            <person name="Murphy D."/>
        </authorList>
    </citation>
    <scope>NUCLEOTIDE SEQUENCE [LARGE SCALE GENOMIC DNA]</scope>
    <source>
        <strain evidence="4">type strain: CIP110230</strain>
        <strain evidence="3">Type strain: CIP110230</strain>
    </source>
</reference>
<dbReference type="Pfam" id="PF05229">
    <property type="entry name" value="SCPU"/>
    <property type="match status" value="2"/>
</dbReference>
<dbReference type="EMBL" id="CWJL01000016">
    <property type="protein sequence ID" value="CRY68005.1"/>
    <property type="molecule type" value="Genomic_DNA"/>
</dbReference>
<evidence type="ECO:0000313" key="5">
    <source>
        <dbReference type="Proteomes" id="UP000045840"/>
    </source>
</evidence>
<sequence length="315" mass="33566">MTLVFRPISSKNFGAQWLFNGLMLSVLWLSSIDNATACTFSAAAITLPSNSSFNVNTLPENSSGVTALLCIGTGVSLLSSPVLNATVSGTTNSFNLKNTAGDLIPYSLYSDAGLTHPVVANSVINYASSGLLSVTLLQIKANLPIYIRTGSNNAINVNVSAGTYTDSITLNWDYDLCATSVISLCLGGPFKGTATSVVTVTLEVKNDCIINNAPDVNFGSYALMAQFIAVNQFITATCTKNATFTTYITNGDNFLTPWPQMKLISGTDHLQYQLYQGAGSIPWNITNKRTDTATGTAQQIPYKAMINAQQTQRTS</sequence>
<evidence type="ECO:0000313" key="3">
    <source>
        <dbReference type="EMBL" id="CRY68005.1"/>
    </source>
</evidence>
<dbReference type="SMART" id="SM00972">
    <property type="entry name" value="SCPU"/>
    <property type="match status" value="2"/>
</dbReference>